<protein>
    <submittedName>
        <fullName evidence="2">Uncharacterized protein</fullName>
    </submittedName>
</protein>
<evidence type="ECO:0000313" key="2">
    <source>
        <dbReference type="EMBL" id="THZ81754.1"/>
    </source>
</evidence>
<evidence type="ECO:0000313" key="3">
    <source>
        <dbReference type="Proteomes" id="UP000310039"/>
    </source>
</evidence>
<feature type="coiled-coil region" evidence="1">
    <location>
        <begin position="150"/>
        <end position="177"/>
    </location>
</feature>
<evidence type="ECO:0000256" key="1">
    <source>
        <dbReference type="SAM" id="Coils"/>
    </source>
</evidence>
<gene>
    <name evidence="2" type="ORF">D6C84_06335</name>
</gene>
<keyword evidence="1" id="KW-0175">Coiled coil</keyword>
<sequence length="566" mass="62902">MDDFSTTHHVPGAFPETRIALPQKRERTTALPQIFVNPSSSLRPLDAPARSHMQDIEPPSSQGLVQFGESNDDIPLPIYPIASRHGDCPTTQTMDFSLKATPYFDGKLGTTRADVGAVSDDCVDQPAVNAPSVQDHHDPRGNTSQDCASCSSLKTQNTMLKQLVKELQAERDEALSSVESLQGWLFQARRDAVLDVHGQDLEMAAKIPTTHQFTDFQCDAAPNKKIRTLEAKVADLTEQLHNVCRYYNMLVDEVKASSGIASTAPSARNAITPTISPPYDLSDTAATLFALSERNLWRCATEAGSVRNDVLKRLISPPHSDIDARIGELQSALYNEATFHGQARVQFEEMAKSARKMAAAEAEERPISEEKYKIMVSQIERLKYERLCSIVADLQSTEEQIPEQIKTFDQKLNASSTIDSSMPPKDSLNRLCISAGYLEGYLYDLRKLRLDFSMVATDPTYETIKARLKVLQENVSREAERLRHAWVTLMTTETQSPVAIELEDEKPISNYAAILEHSHQYQTTMAVEEPENNQIGLSTAFSDTSSDGFDELVTYYTPQASDDECG</sequence>
<accession>A0A4S9XU83</accession>
<dbReference type="EMBL" id="QZBT01000093">
    <property type="protein sequence ID" value="THZ81754.1"/>
    <property type="molecule type" value="Genomic_DNA"/>
</dbReference>
<comment type="caution">
    <text evidence="2">The sequence shown here is derived from an EMBL/GenBank/DDBJ whole genome shotgun (WGS) entry which is preliminary data.</text>
</comment>
<dbReference type="Proteomes" id="UP000310039">
    <property type="component" value="Unassembled WGS sequence"/>
</dbReference>
<proteinExistence type="predicted"/>
<name>A0A4S9XU83_AURPU</name>
<reference evidence="2 3" key="1">
    <citation type="submission" date="2018-10" db="EMBL/GenBank/DDBJ databases">
        <title>Fifty Aureobasidium pullulans genomes reveal a recombining polyextremotolerant generalist.</title>
        <authorList>
            <person name="Gostincar C."/>
            <person name="Turk M."/>
            <person name="Zajc J."/>
            <person name="Gunde-Cimerman N."/>
        </authorList>
    </citation>
    <scope>NUCLEOTIDE SEQUENCE [LARGE SCALE GENOMIC DNA]</scope>
    <source>
        <strain evidence="2 3">EXF-3403</strain>
    </source>
</reference>
<dbReference type="AlphaFoldDB" id="A0A4S9XU83"/>
<organism evidence="2 3">
    <name type="scientific">Aureobasidium pullulans</name>
    <name type="common">Black yeast</name>
    <name type="synonym">Pullularia pullulans</name>
    <dbReference type="NCBI Taxonomy" id="5580"/>
    <lineage>
        <taxon>Eukaryota</taxon>
        <taxon>Fungi</taxon>
        <taxon>Dikarya</taxon>
        <taxon>Ascomycota</taxon>
        <taxon>Pezizomycotina</taxon>
        <taxon>Dothideomycetes</taxon>
        <taxon>Dothideomycetidae</taxon>
        <taxon>Dothideales</taxon>
        <taxon>Saccotheciaceae</taxon>
        <taxon>Aureobasidium</taxon>
    </lineage>
</organism>